<accession>A0A2M7XEF0</accession>
<dbReference type="AlphaFoldDB" id="A0A2M7XEF0"/>
<evidence type="ECO:0000313" key="2">
    <source>
        <dbReference type="EMBL" id="PJA46086.1"/>
    </source>
</evidence>
<gene>
    <name evidence="2" type="ORF">CO174_00885</name>
</gene>
<evidence type="ECO:0000259" key="1">
    <source>
        <dbReference type="PROSITE" id="PS51186"/>
    </source>
</evidence>
<dbReference type="GO" id="GO:0016747">
    <property type="term" value="F:acyltransferase activity, transferring groups other than amino-acyl groups"/>
    <property type="evidence" value="ECO:0007669"/>
    <property type="project" value="InterPro"/>
</dbReference>
<dbReference type="PROSITE" id="PS51186">
    <property type="entry name" value="GNAT"/>
    <property type="match status" value="1"/>
</dbReference>
<dbReference type="Pfam" id="PF13302">
    <property type="entry name" value="Acetyltransf_3"/>
    <property type="match status" value="1"/>
</dbReference>
<proteinExistence type="predicted"/>
<reference evidence="3" key="1">
    <citation type="submission" date="2017-09" db="EMBL/GenBank/DDBJ databases">
        <title>Depth-based differentiation of microbial function through sediment-hosted aquifers and enrichment of novel symbionts in the deep terrestrial subsurface.</title>
        <authorList>
            <person name="Probst A.J."/>
            <person name="Ladd B."/>
            <person name="Jarett J.K."/>
            <person name="Geller-Mcgrath D.E."/>
            <person name="Sieber C.M.K."/>
            <person name="Emerson J.B."/>
            <person name="Anantharaman K."/>
            <person name="Thomas B.C."/>
            <person name="Malmstrom R."/>
            <person name="Stieglmeier M."/>
            <person name="Klingl A."/>
            <person name="Woyke T."/>
            <person name="Ryan C.M."/>
            <person name="Banfield J.F."/>
        </authorList>
    </citation>
    <scope>NUCLEOTIDE SEQUENCE [LARGE SCALE GENOMIC DNA]</scope>
</reference>
<dbReference type="EMBL" id="PFWU01000011">
    <property type="protein sequence ID" value="PJA46086.1"/>
    <property type="molecule type" value="Genomic_DNA"/>
</dbReference>
<dbReference type="Proteomes" id="UP000229385">
    <property type="component" value="Unassembled WGS sequence"/>
</dbReference>
<feature type="domain" description="N-acetyltransferase" evidence="1">
    <location>
        <begin position="13"/>
        <end position="143"/>
    </location>
</feature>
<comment type="caution">
    <text evidence="2">The sequence shown here is derived from an EMBL/GenBank/DDBJ whole genome shotgun (WGS) entry which is preliminary data.</text>
</comment>
<dbReference type="SUPFAM" id="SSF55729">
    <property type="entry name" value="Acyl-CoA N-acyltransferases (Nat)"/>
    <property type="match status" value="1"/>
</dbReference>
<dbReference type="InterPro" id="IPR000182">
    <property type="entry name" value="GNAT_dom"/>
</dbReference>
<sequence>MTQRLPEHREGELRIGVLKPFDPDYFKSLEGDRGWIALGDSRFEDQEYFVVESDQGVRLGIVGIYDTETEKRVTHTIVDPAFRGHGLAAKMKLALADHLGVDSFISTIDLDNEASLKAIRKVPGIQEVSDEAYEREYHKKKFQWTRASEEKS</sequence>
<evidence type="ECO:0000313" key="3">
    <source>
        <dbReference type="Proteomes" id="UP000229385"/>
    </source>
</evidence>
<dbReference type="Gene3D" id="3.40.630.30">
    <property type="match status" value="1"/>
</dbReference>
<dbReference type="InterPro" id="IPR016181">
    <property type="entry name" value="Acyl_CoA_acyltransferase"/>
</dbReference>
<protein>
    <recommendedName>
        <fullName evidence="1">N-acetyltransferase domain-containing protein</fullName>
    </recommendedName>
</protein>
<organism evidence="2 3">
    <name type="scientific">Candidatus Uhrbacteria bacterium CG_4_9_14_3_um_filter_50_9</name>
    <dbReference type="NCBI Taxonomy" id="1975035"/>
    <lineage>
        <taxon>Bacteria</taxon>
        <taxon>Candidatus Uhriibacteriota</taxon>
    </lineage>
</organism>
<name>A0A2M7XEF0_9BACT</name>